<keyword evidence="2" id="KW-1185">Reference proteome</keyword>
<evidence type="ECO:0000313" key="2">
    <source>
        <dbReference type="Proteomes" id="UP000054266"/>
    </source>
</evidence>
<organism evidence="1 2">
    <name type="scientific">Phialophora macrospora</name>
    <dbReference type="NCBI Taxonomy" id="1851006"/>
    <lineage>
        <taxon>Eukaryota</taxon>
        <taxon>Fungi</taxon>
        <taxon>Dikarya</taxon>
        <taxon>Ascomycota</taxon>
        <taxon>Pezizomycotina</taxon>
        <taxon>Eurotiomycetes</taxon>
        <taxon>Chaetothyriomycetidae</taxon>
        <taxon>Chaetothyriales</taxon>
        <taxon>Herpotrichiellaceae</taxon>
        <taxon>Phialophora</taxon>
    </lineage>
</organism>
<gene>
    <name evidence="1" type="ORF">PV04_07752</name>
</gene>
<sequence>MLPIRRAYLSTSNEVPSFLIRYQPQSPSDRFNKAFRNICSLQDHGHFDQATAEARQLSGSNEQQRRLAKLLLSSLQLFSVGSVKKTVSTCATLEPVVSRLLRQDFASIAPVDFQLIFIWFHTLAEIHLRRSSLQDLSDLRQFLVMAFGLPPMFENGGNPSTANTGEGKASDMLARHWRELRVVRGGYVNRAHYAEAFDLFSVSWMLYAMFDNDCKQLSALEDDYQELKRFAGSLRLAPPNNAIAHCWCAAVASGADLPAREVESELMAIAKCLPPKPARDGLEQTVATFALLLAKSLKQETPPEFVPAAAVIEQQTMNRGQLCSEIQAVDVDRSDMAGLCHELAQARDSLSRTGLWKQVASIDKMLALQGIMLGNGAAGRQRYLDLARTAEAQGMGPVYIFDAQRRAYTVTQALKIVGFGAGSPLDGTPVPVERPEISWYEGFLRRFPEYDWEADCFSAKMTLLGHYAVLNDRDKVKSLIYDIADIIPGLSGFTSRVGRDTLAPAVEWLGNMLQGRGLDAPNPFTPAQGEQITAALGLSPQFVQAAQKLQPTGINPHHVNRALGQYFPGAPEPTGMKNQLGTINAMLDAHGLLGGPARSMNAEQVERLERMIEKMRTRKPKH</sequence>
<accession>A0A0D2FFB1</accession>
<reference evidence="1 2" key="1">
    <citation type="submission" date="2015-01" db="EMBL/GenBank/DDBJ databases">
        <title>The Genome Sequence of Capronia semiimmersa CBS27337.</title>
        <authorList>
            <consortium name="The Broad Institute Genomics Platform"/>
            <person name="Cuomo C."/>
            <person name="de Hoog S."/>
            <person name="Gorbushina A."/>
            <person name="Stielow B."/>
            <person name="Teixiera M."/>
            <person name="Abouelleil A."/>
            <person name="Chapman S.B."/>
            <person name="Priest M."/>
            <person name="Young S.K."/>
            <person name="Wortman J."/>
            <person name="Nusbaum C."/>
            <person name="Birren B."/>
        </authorList>
    </citation>
    <scope>NUCLEOTIDE SEQUENCE [LARGE SCALE GENOMIC DNA]</scope>
    <source>
        <strain evidence="1 2">CBS 27337</strain>
    </source>
</reference>
<dbReference type="AlphaFoldDB" id="A0A0D2FFB1"/>
<dbReference type="Proteomes" id="UP000054266">
    <property type="component" value="Unassembled WGS sequence"/>
</dbReference>
<protein>
    <submittedName>
        <fullName evidence="1">Uncharacterized protein</fullName>
    </submittedName>
</protein>
<proteinExistence type="predicted"/>
<name>A0A0D2FFB1_9EURO</name>
<dbReference type="EMBL" id="KN846960">
    <property type="protein sequence ID" value="KIW65495.1"/>
    <property type="molecule type" value="Genomic_DNA"/>
</dbReference>
<evidence type="ECO:0000313" key="1">
    <source>
        <dbReference type="EMBL" id="KIW65495.1"/>
    </source>
</evidence>
<dbReference type="HOGENOM" id="CLU_439399_0_0_1"/>